<organism evidence="2 3">
    <name type="scientific">Paenibacillus vandeheii</name>
    <dbReference type="NCBI Taxonomy" id="3035917"/>
    <lineage>
        <taxon>Bacteria</taxon>
        <taxon>Bacillati</taxon>
        <taxon>Bacillota</taxon>
        <taxon>Bacilli</taxon>
        <taxon>Bacillales</taxon>
        <taxon>Paenibacillaceae</taxon>
        <taxon>Paenibacillus</taxon>
    </lineage>
</organism>
<evidence type="ECO:0000313" key="3">
    <source>
        <dbReference type="Proteomes" id="UP001174205"/>
    </source>
</evidence>
<dbReference type="InterPro" id="IPR041413">
    <property type="entry name" value="MLTR_LBD"/>
</dbReference>
<dbReference type="EMBL" id="JAROCD010000003">
    <property type="protein sequence ID" value="MDN4600961.1"/>
    <property type="molecule type" value="Genomic_DNA"/>
</dbReference>
<dbReference type="RefSeq" id="WP_301245746.1">
    <property type="nucleotide sequence ID" value="NZ_JAROCD010000003.1"/>
</dbReference>
<dbReference type="InterPro" id="IPR010982">
    <property type="entry name" value="Lambda_DNA-bd_dom_sf"/>
</dbReference>
<evidence type="ECO:0000313" key="2">
    <source>
        <dbReference type="EMBL" id="MDN4600961.1"/>
    </source>
</evidence>
<dbReference type="Proteomes" id="UP001174205">
    <property type="component" value="Unassembled WGS sequence"/>
</dbReference>
<proteinExistence type="predicted"/>
<gene>
    <name evidence="2" type="ORF">P5G61_06995</name>
</gene>
<dbReference type="Gene3D" id="1.10.260.40">
    <property type="entry name" value="lambda repressor-like DNA-binding domains"/>
    <property type="match status" value="1"/>
</dbReference>
<dbReference type="PANTHER" id="PTHR35010">
    <property type="entry name" value="BLL4672 PROTEIN-RELATED"/>
    <property type="match status" value="1"/>
</dbReference>
<dbReference type="CDD" id="cd00093">
    <property type="entry name" value="HTH_XRE"/>
    <property type="match status" value="1"/>
</dbReference>
<feature type="domain" description="HTH cro/C1-type" evidence="1">
    <location>
        <begin position="12"/>
        <end position="84"/>
    </location>
</feature>
<dbReference type="InterPro" id="IPR001387">
    <property type="entry name" value="Cro/C1-type_HTH"/>
</dbReference>
<name>A0ABT8J8L6_9BACL</name>
<dbReference type="Gene3D" id="3.30.450.180">
    <property type="match status" value="1"/>
</dbReference>
<reference evidence="2" key="1">
    <citation type="submission" date="2023-03" db="EMBL/GenBank/DDBJ databases">
        <title>MT1 and MT2 Draft Genomes of Novel Species.</title>
        <authorList>
            <person name="Venkateswaran K."/>
        </authorList>
    </citation>
    <scope>NUCLEOTIDE SEQUENCE</scope>
    <source>
        <strain evidence="2">F6_3S_P_1C</strain>
    </source>
</reference>
<comment type="caution">
    <text evidence="2">The sequence shown here is derived from an EMBL/GenBank/DDBJ whole genome shotgun (WGS) entry which is preliminary data.</text>
</comment>
<keyword evidence="3" id="KW-1185">Reference proteome</keyword>
<dbReference type="Pfam" id="PF13560">
    <property type="entry name" value="HTH_31"/>
    <property type="match status" value="1"/>
</dbReference>
<sequence length="273" mass="32017">MDTTRNKQLGEFLKTRRARINPEMVGLSSGGRRRTAGLRREEVALLAGISVDWYTWLEQGRNIHVSTQVLEDVARVLQLSVSEKRHMFLLAEQAIPIESIENKIQISSSLQYFLDYQNPCPAYVTNSRWDFVAWNQAACEVFGDYNKMSELERNSVWRIFTSSYMMNLLDQWEEHAQRRLAQFRDSHGKYIDDPWWNEMIDKLSKKSEKFREWWPQYEIMGAPEGNKVLHHPQAGELILDHISFQVSESPDLLVTIHLAKTKKTFEKLQKLLN</sequence>
<dbReference type="SUPFAM" id="SSF47413">
    <property type="entry name" value="lambda repressor-like DNA-binding domains"/>
    <property type="match status" value="1"/>
</dbReference>
<evidence type="ECO:0000259" key="1">
    <source>
        <dbReference type="SMART" id="SM00530"/>
    </source>
</evidence>
<protein>
    <submittedName>
        <fullName evidence="2">Helix-turn-helix transcriptional regulator</fullName>
    </submittedName>
</protein>
<dbReference type="SMART" id="SM00530">
    <property type="entry name" value="HTH_XRE"/>
    <property type="match status" value="1"/>
</dbReference>
<accession>A0ABT8J8L6</accession>
<dbReference type="Pfam" id="PF17765">
    <property type="entry name" value="MLTR_LBD"/>
    <property type="match status" value="1"/>
</dbReference>